<dbReference type="AlphaFoldDB" id="A0AB38RNP4"/>
<geneLocation type="plasmid" evidence="1 2">
    <name>pdjl-6-4</name>
</geneLocation>
<keyword evidence="2" id="KW-1185">Reference proteome</keyword>
<organism evidence="1 2">
    <name type="scientific">Rhodococcus qingshengii JCM 15477</name>
    <dbReference type="NCBI Taxonomy" id="1303681"/>
    <lineage>
        <taxon>Bacteria</taxon>
        <taxon>Bacillati</taxon>
        <taxon>Actinomycetota</taxon>
        <taxon>Actinomycetes</taxon>
        <taxon>Mycobacteriales</taxon>
        <taxon>Nocardiaceae</taxon>
        <taxon>Rhodococcus</taxon>
        <taxon>Rhodococcus erythropolis group</taxon>
    </lineage>
</organism>
<sequence>MCARKLLHPKELDNTIAILVDHKMRLTILVAIRRGHSAQIVGDALIARVTLTPVVLRRSLTWNQGNEIFQHECIAAATGVKIYFADPHSP</sequence>
<accession>A0AB38RNP4</accession>
<protein>
    <submittedName>
        <fullName evidence="1">Uncharacterized protein</fullName>
    </submittedName>
</protein>
<reference evidence="2" key="1">
    <citation type="journal article" date="2022" name="Environ. Microbiol.">
        <title>Functional analysis, diversity, and distribution of carbendazim hydrolases MheI and CbmA, responsible for the initial step in carbendazim degradation.</title>
        <authorList>
            <person name="Zhang M."/>
            <person name="Bai X."/>
            <person name="Li Q."/>
            <person name="Zhang L."/>
            <person name="Zhu Q."/>
            <person name="Gao S."/>
            <person name="Ke Z."/>
            <person name="Jiang M."/>
            <person name="Hu J."/>
            <person name="Qiu J."/>
            <person name="Hong Q."/>
        </authorList>
    </citation>
    <scope>NUCLEOTIDE SEQUENCE [LARGE SCALE GENOMIC DNA]</scope>
    <source>
        <strain evidence="2">djl-6</strain>
    </source>
</reference>
<name>A0AB38RNP4_RHOSG</name>
<keyword evidence="1" id="KW-0614">Plasmid</keyword>
<gene>
    <name evidence="1" type="ORF">M0639_32925</name>
</gene>
<evidence type="ECO:0000313" key="1">
    <source>
        <dbReference type="EMBL" id="UPU46531.1"/>
    </source>
</evidence>
<dbReference type="Proteomes" id="UP000831484">
    <property type="component" value="Plasmid pdjl-6-4"/>
</dbReference>
<evidence type="ECO:0000313" key="2">
    <source>
        <dbReference type="Proteomes" id="UP000831484"/>
    </source>
</evidence>
<dbReference type="EMBL" id="CP096567">
    <property type="protein sequence ID" value="UPU46531.1"/>
    <property type="molecule type" value="Genomic_DNA"/>
</dbReference>
<dbReference type="RefSeq" id="WP_064075666.1">
    <property type="nucleotide sequence ID" value="NZ_CP096567.1"/>
</dbReference>
<proteinExistence type="predicted"/>